<keyword evidence="1" id="KW-0175">Coiled coil</keyword>
<feature type="transmembrane region" description="Helical" evidence="2">
    <location>
        <begin position="6"/>
        <end position="27"/>
    </location>
</feature>
<dbReference type="GeneID" id="82847894"/>
<reference evidence="3 5" key="1">
    <citation type="submission" date="2012-06" db="EMBL/GenBank/DDBJ databases">
        <title>Draft Genome Sequence of Lactobacillus hominis Strain CRBIP 24.179T, isolated from human intestine.</title>
        <authorList>
            <person name="Cousin S."/>
            <person name="Ma L."/>
            <person name="Bizet C."/>
            <person name="Loux V."/>
            <person name="Bouchier C."/>
            <person name="Clermont D."/>
            <person name="Creno S."/>
        </authorList>
    </citation>
    <scope>NUCLEOTIDE SEQUENCE [LARGE SCALE GENOMIC DNA]</scope>
    <source>
        <strain evidence="5">CRBIP 24.179T</strain>
        <strain evidence="3">Type strain:CRBIP 24.179</strain>
    </source>
</reference>
<accession>I7LAV1</accession>
<proteinExistence type="predicted"/>
<evidence type="ECO:0000256" key="2">
    <source>
        <dbReference type="SAM" id="Phobius"/>
    </source>
</evidence>
<dbReference type="AlphaFoldDB" id="I7LAV1"/>
<name>I7LAV1_9LACO</name>
<evidence type="ECO:0000313" key="3">
    <source>
        <dbReference type="EMBL" id="CCI82594.1"/>
    </source>
</evidence>
<sequence length="73" mass="8704">MFRLHLDLIIGAASTLLGVLITAYNAYYKNKRDTFQDIIQELKSERDDYKNQVKHLQEENEVLRKELLKNEKH</sequence>
<organism evidence="3 5">
    <name type="scientific">Lactobacillus hominis DSM 23910 = CRBIP 24.179</name>
    <dbReference type="NCBI Taxonomy" id="1423758"/>
    <lineage>
        <taxon>Bacteria</taxon>
        <taxon>Bacillati</taxon>
        <taxon>Bacillota</taxon>
        <taxon>Bacilli</taxon>
        <taxon>Lactobacillales</taxon>
        <taxon>Lactobacillaceae</taxon>
        <taxon>Lactobacillus</taxon>
    </lineage>
</organism>
<keyword evidence="2" id="KW-0472">Membrane</keyword>
<protein>
    <submittedName>
        <fullName evidence="3">Uncharacterized protein</fullName>
    </submittedName>
</protein>
<dbReference type="EMBL" id="CAKE01000028">
    <property type="protein sequence ID" value="CCI82594.1"/>
    <property type="molecule type" value="Genomic_DNA"/>
</dbReference>
<feature type="coiled-coil region" evidence="1">
    <location>
        <begin position="32"/>
        <end position="73"/>
    </location>
</feature>
<evidence type="ECO:0000313" key="4">
    <source>
        <dbReference type="EMBL" id="CCI82667.1"/>
    </source>
</evidence>
<keyword evidence="2" id="KW-0812">Transmembrane</keyword>
<gene>
    <name evidence="3" type="ORF">BN55_05700</name>
    <name evidence="4" type="ORF">BN55_08070</name>
</gene>
<comment type="caution">
    <text evidence="3">The sequence shown here is derived from an EMBL/GenBank/DDBJ whole genome shotgun (WGS) entry which is preliminary data.</text>
</comment>
<dbReference type="EMBL" id="CAKE01000034">
    <property type="protein sequence ID" value="CCI82667.1"/>
    <property type="molecule type" value="Genomic_DNA"/>
</dbReference>
<evidence type="ECO:0000256" key="1">
    <source>
        <dbReference type="SAM" id="Coils"/>
    </source>
</evidence>
<keyword evidence="2" id="KW-1133">Transmembrane helix</keyword>
<dbReference type="Proteomes" id="UP000009320">
    <property type="component" value="Unassembled WGS sequence"/>
</dbReference>
<evidence type="ECO:0000313" key="5">
    <source>
        <dbReference type="Proteomes" id="UP000009320"/>
    </source>
</evidence>
<keyword evidence="5" id="KW-1185">Reference proteome</keyword>
<dbReference type="RefSeq" id="WP_008471721.1">
    <property type="nucleotide sequence ID" value="NZ_CAKE01000028.1"/>
</dbReference>